<dbReference type="EMBL" id="JQ080065">
    <property type="protein sequence ID" value="AFD53812.1"/>
    <property type="molecule type" value="mRNA"/>
</dbReference>
<dbReference type="Gene3D" id="3.20.20.40">
    <property type="entry name" value="1, 4-beta cellobiohydrolase"/>
    <property type="match status" value="1"/>
</dbReference>
<protein>
    <submittedName>
        <fullName evidence="1">Cellobiohydrolase II</fullName>
    </submittedName>
</protein>
<feature type="non-terminal residue" evidence="1">
    <location>
        <position position="73"/>
    </location>
</feature>
<proteinExistence type="evidence at transcript level"/>
<dbReference type="GO" id="GO:0004553">
    <property type="term" value="F:hydrolase activity, hydrolyzing O-glycosyl compounds"/>
    <property type="evidence" value="ECO:0007669"/>
    <property type="project" value="InterPro"/>
</dbReference>
<sequence length="73" mass="8090">TSNSSAPRFDYHCASADALQPAPQAGSWFQAYFVQLLTNANPSFLQVDCPWGFIKCVRMMSFCLMDPTYNSSG</sequence>
<dbReference type="InterPro" id="IPR036434">
    <property type="entry name" value="Beta_cellobiohydrolase_sf"/>
</dbReference>
<feature type="non-terminal residue" evidence="1">
    <location>
        <position position="1"/>
    </location>
</feature>
<name>H9BVC5_TRIHA</name>
<dbReference type="SUPFAM" id="SSF51989">
    <property type="entry name" value="Glycosyl hydrolases family 6, cellulases"/>
    <property type="match status" value="1"/>
</dbReference>
<evidence type="ECO:0000313" key="1">
    <source>
        <dbReference type="EMBL" id="AFD53812.1"/>
    </source>
</evidence>
<dbReference type="AlphaFoldDB" id="H9BVC5"/>
<reference evidence="1" key="1">
    <citation type="submission" date="2011-11" db="EMBL/GenBank/DDBJ databases">
        <title>Differential display of genes from Trichoderma harzianum involved in polysaccharides degradation present in water hyacinth.</title>
        <authorList>
            <person name="Arana-Cuenca A."/>
            <person name="Anducho-Reyes M.A."/>
            <person name="Martinez-Jimenez A."/>
            <person name="Moss-Acosta C.L."/>
            <person name="Gonzalez-Becerra A.E."/>
            <person name="Tellez-Jurado A."/>
        </authorList>
    </citation>
    <scope>NUCLEOTIDE SEQUENCE</scope>
</reference>
<dbReference type="GO" id="GO:0030245">
    <property type="term" value="P:cellulose catabolic process"/>
    <property type="evidence" value="ECO:0007669"/>
    <property type="project" value="InterPro"/>
</dbReference>
<organism evidence="1">
    <name type="scientific">Trichoderma harzianum</name>
    <name type="common">Hypocrea lixii</name>
    <dbReference type="NCBI Taxonomy" id="5544"/>
    <lineage>
        <taxon>Eukaryota</taxon>
        <taxon>Fungi</taxon>
        <taxon>Dikarya</taxon>
        <taxon>Ascomycota</taxon>
        <taxon>Pezizomycotina</taxon>
        <taxon>Sordariomycetes</taxon>
        <taxon>Hypocreomycetidae</taxon>
        <taxon>Hypocreales</taxon>
        <taxon>Hypocreaceae</taxon>
        <taxon>Trichoderma</taxon>
    </lineage>
</organism>
<accession>H9BVC5</accession>
<keyword evidence="1" id="KW-0378">Hydrolase</keyword>